<dbReference type="InterPro" id="IPR050903">
    <property type="entry name" value="Bact_Chemotaxis_MeTrfase"/>
</dbReference>
<dbReference type="InterPro" id="IPR022642">
    <property type="entry name" value="CheR_C"/>
</dbReference>
<dbReference type="STRING" id="1397694.GCA_000702585_02251"/>
<evidence type="ECO:0000313" key="5">
    <source>
        <dbReference type="EMBL" id="STO08385.1"/>
    </source>
</evidence>
<dbReference type="GO" id="GO:0008983">
    <property type="term" value="F:protein-glutamate O-methyltransferase activity"/>
    <property type="evidence" value="ECO:0007669"/>
    <property type="project" value="UniProtKB-EC"/>
</dbReference>
<name>A0A377FV97_9BACL</name>
<dbReference type="Pfam" id="PF01739">
    <property type="entry name" value="CheR"/>
    <property type="match status" value="1"/>
</dbReference>
<dbReference type="PANTHER" id="PTHR24422:SF19">
    <property type="entry name" value="CHEMOTAXIS PROTEIN METHYLTRANSFERASE"/>
    <property type="match status" value="1"/>
</dbReference>
<dbReference type="Pfam" id="PF03705">
    <property type="entry name" value="CheR_N"/>
    <property type="match status" value="1"/>
</dbReference>
<accession>A0A377FV97</accession>
<dbReference type="GO" id="GO:0032259">
    <property type="term" value="P:methylation"/>
    <property type="evidence" value="ECO:0007669"/>
    <property type="project" value="UniProtKB-KW"/>
</dbReference>
<sequence length="260" mass="31052">MINDYAIFVKKFYMKSGIDLNLYKEAQMKRRMIALREKKGYATFIEYFKAMEADRGLYDEFLDRMTINVSEFYRNPIRWEQLETDILPELIRKSQGKLRVWSAACSTGEEPYSLAMLLSKHLSPAQFSITATDLDDVVLEKAQQGKYHERALVDLPDEFRQRYFTKRGDDYYITEDIKKLVTFKKHNLLADLYERNFDLIVCRNVLIYFTEEAKEKVYKSFHRSLRPGGMLFVGGTEQIFQPKRYGYRMKQSFFYEKFEE</sequence>
<dbReference type="PANTHER" id="PTHR24422">
    <property type="entry name" value="CHEMOTAXIS PROTEIN METHYLTRANSFERASE"/>
    <property type="match status" value="1"/>
</dbReference>
<evidence type="ECO:0000259" key="4">
    <source>
        <dbReference type="PROSITE" id="PS50123"/>
    </source>
</evidence>
<proteinExistence type="predicted"/>
<evidence type="ECO:0000256" key="3">
    <source>
        <dbReference type="ARBA" id="ARBA00022691"/>
    </source>
</evidence>
<evidence type="ECO:0000256" key="1">
    <source>
        <dbReference type="ARBA" id="ARBA00022603"/>
    </source>
</evidence>
<dbReference type="SUPFAM" id="SSF53335">
    <property type="entry name" value="S-adenosyl-L-methionine-dependent methyltransferases"/>
    <property type="match status" value="1"/>
</dbReference>
<gene>
    <name evidence="5" type="primary">cheR</name>
    <name evidence="5" type="ORF">NCTC13163_01755</name>
</gene>
<dbReference type="SMART" id="SM00138">
    <property type="entry name" value="MeTrc"/>
    <property type="match status" value="1"/>
</dbReference>
<dbReference type="AlphaFoldDB" id="A0A377FV97"/>
<dbReference type="PROSITE" id="PS50123">
    <property type="entry name" value="CHER"/>
    <property type="match status" value="1"/>
</dbReference>
<keyword evidence="3" id="KW-0949">S-adenosyl-L-methionine</keyword>
<dbReference type="EC" id="2.1.1.80" evidence="5"/>
<evidence type="ECO:0000313" key="6">
    <source>
        <dbReference type="Proteomes" id="UP000254060"/>
    </source>
</evidence>
<dbReference type="Proteomes" id="UP000254060">
    <property type="component" value="Unassembled WGS sequence"/>
</dbReference>
<dbReference type="PRINTS" id="PR00996">
    <property type="entry name" value="CHERMTFRASE"/>
</dbReference>
<dbReference type="InterPro" id="IPR022641">
    <property type="entry name" value="CheR_N"/>
</dbReference>
<evidence type="ECO:0000256" key="2">
    <source>
        <dbReference type="ARBA" id="ARBA00022679"/>
    </source>
</evidence>
<dbReference type="CDD" id="cd02440">
    <property type="entry name" value="AdoMet_MTases"/>
    <property type="match status" value="1"/>
</dbReference>
<dbReference type="InterPro" id="IPR000780">
    <property type="entry name" value="CheR_MeTrfase"/>
</dbReference>
<keyword evidence="1 5" id="KW-0489">Methyltransferase</keyword>
<organism evidence="5 6">
    <name type="scientific">Exiguobacterium aurantiacum</name>
    <dbReference type="NCBI Taxonomy" id="33987"/>
    <lineage>
        <taxon>Bacteria</taxon>
        <taxon>Bacillati</taxon>
        <taxon>Bacillota</taxon>
        <taxon>Bacilli</taxon>
        <taxon>Bacillales</taxon>
        <taxon>Bacillales Family XII. Incertae Sedis</taxon>
        <taxon>Exiguobacterium</taxon>
    </lineage>
</organism>
<keyword evidence="2 5" id="KW-0808">Transferase</keyword>
<dbReference type="EMBL" id="UGGP01000001">
    <property type="protein sequence ID" value="STO08385.1"/>
    <property type="molecule type" value="Genomic_DNA"/>
</dbReference>
<dbReference type="Gene3D" id="3.40.50.150">
    <property type="entry name" value="Vaccinia Virus protein VP39"/>
    <property type="match status" value="1"/>
</dbReference>
<dbReference type="InterPro" id="IPR029063">
    <property type="entry name" value="SAM-dependent_MTases_sf"/>
</dbReference>
<protein>
    <submittedName>
        <fullName evidence="5">Chemotaxis protein methyltransferase</fullName>
        <ecNumber evidence="5">2.1.1.80</ecNumber>
    </submittedName>
</protein>
<reference evidence="5 6" key="1">
    <citation type="submission" date="2018-06" db="EMBL/GenBank/DDBJ databases">
        <authorList>
            <consortium name="Pathogen Informatics"/>
            <person name="Doyle S."/>
        </authorList>
    </citation>
    <scope>NUCLEOTIDE SEQUENCE [LARGE SCALE GENOMIC DNA]</scope>
    <source>
        <strain evidence="5 6">NCTC13163</strain>
    </source>
</reference>
<feature type="domain" description="CheR-type methyltransferase" evidence="4">
    <location>
        <begin position="1"/>
        <end position="260"/>
    </location>
</feature>
<dbReference type="SUPFAM" id="SSF47757">
    <property type="entry name" value="Chemotaxis receptor methyltransferase CheR, N-terminal domain"/>
    <property type="match status" value="1"/>
</dbReference>